<comment type="subcellular location">
    <subcellularLocation>
        <location evidence="1">Membrane</location>
    </subcellularLocation>
</comment>
<reference evidence="12 13" key="1">
    <citation type="submission" date="2023-03" db="EMBL/GenBank/DDBJ databases">
        <title>WGS of Gossypium arboreum.</title>
        <authorList>
            <person name="Yu D."/>
        </authorList>
    </citation>
    <scope>NUCLEOTIDE SEQUENCE [LARGE SCALE GENOMIC DNA]</scope>
    <source>
        <tissue evidence="12">Leaf</tissue>
    </source>
</reference>
<feature type="coiled-coil region" evidence="7">
    <location>
        <begin position="289"/>
        <end position="330"/>
    </location>
</feature>
<feature type="compositionally biased region" description="Basic and acidic residues" evidence="8">
    <location>
        <begin position="864"/>
        <end position="875"/>
    </location>
</feature>
<feature type="coiled-coil region" evidence="7">
    <location>
        <begin position="375"/>
        <end position="423"/>
    </location>
</feature>
<feature type="coiled-coil region" evidence="7">
    <location>
        <begin position="454"/>
        <end position="515"/>
    </location>
</feature>
<dbReference type="Pfam" id="PF00560">
    <property type="entry name" value="LRR_1"/>
    <property type="match status" value="1"/>
</dbReference>
<dbReference type="InterPro" id="IPR019448">
    <property type="entry name" value="NT-C2"/>
</dbReference>
<proteinExistence type="predicted"/>
<evidence type="ECO:0000256" key="3">
    <source>
        <dbReference type="ARBA" id="ARBA00022692"/>
    </source>
</evidence>
<feature type="region of interest" description="Disordered" evidence="8">
    <location>
        <begin position="864"/>
        <end position="887"/>
    </location>
</feature>
<dbReference type="Proteomes" id="UP001358586">
    <property type="component" value="Chromosome 1"/>
</dbReference>
<dbReference type="InterPro" id="IPR000719">
    <property type="entry name" value="Prot_kinase_dom"/>
</dbReference>
<sequence length="1680" mass="189966">MFKSARWRSDKNRSKAVFKLQFHATQVTQLNVQALMISVVPGDGGKPRTKIEKATVLDGNCRWENPVYETVKFARDPKTGKINERIYHFIISSGLGKGGGLVGEASIDFAAYAEAIKISTVSLPLKNSNSKAILHVSIQRLQENADQREVEEIENASIGSQDRSLKVDENIKNETTEDVTFSKIAHNVELLGNCRGSNGSDITISSSDSISGLNAPQELGMRNNNINQDPYLSSMNSTSVIPKATSITSTAIYEEWSAGSDLGMSTDDSNCSQDTFPRENSQHGSDNEIEKLKNEIIALSRQVDVSDLELQALRKRIVKESKRGQDLSREVVTLKGERDALKLECKKLKACEKRMDDAKVKSRLQIESGDPWVLVEEIRQELNHEKALNSNLQLQMQKTQESNAELILAVHNLEELLEAKNMEASNPPNNKSGSHVSAEELRVIISGNHTDDDDDDEQRELEQLVKEYRDTKETSVLEQKIMDLRREIEVYKKDKDDLEAQMEQLALDYEILKQENHDISYKLEQSQLQDQLNMQYDCPSSFANINELEARIECLESELNKKSKESSDSLTTINELETHINSLEEELEKQAQVYEMDLESIIQTKVEQEQRAIRAEEALRMTRWKNSHTAECLQEEFRRLSMQMAFTSDANQKVATKALTEASELRLQKNKLEEQHKKANEELQSVKEDYQAKLCYFFNQVNLKSNQIVQMLKEIDDKSKQLEHQKKHEEEVSGTFSLEIQNLKAEIDKLTTENKCLREQAQQTEKLTLELDHIKAFAEEIGVQNQRGNLERNELVSTIALMRVEKEAEAESLQSELDTLKTQCTELKWSLYEVEVEKEKLRKQVVELKDDIKKKEDAVTTMEKKLKESNEREAVSDGTKTPLEDDKSAMVPLSPIEVASLREKVMLLEGQIKSKETALETSTNVFLEMEKDLQKKIDELESRVEELSERSTSFCKCQLQKVCKYSEDTSNDIISMPFVKSKYDSLSEKEPSIVDKDDHKKEQIATLALHTTSSQFSRFDPRMPAGPLFCSYKILFGFLENVSRNKDLNFMALTTFKEDIYEDPHLVLSNWNVLDSDPCEWFGITCNKERQHVIKINISSSSLKGFLAPEIGQITYLQELTLQKNKLLGIIPKELGMLKFLKVLDLGMNRLTGPIPPELGNLSSVVKIDLQSNGLTGSLPAELGNLKYLEELRLDRNRLKGAVPAYSNSTFTANTRGMYATHSNLPGLCSSSQLKVADFSYNFLIGRIPKCLEHLPSASFQGNCLQANNTKQRPSSQCGAESSESHKAPSPKHQRAEDVAKHTKASKPAWLLALEIVTGIMVGSLFLVALLTAFQRCNSKSSIIIPWKKSGSGKDHVVVYIDSELLKDVTKFSRQELEVACEDFSNIIGSSPDSLVYKGTMKGGPEIAVISLCIKEERWTGYLELYYQREVAELARLNHENLGKLLGYCRESTPFTRMLVFEYASNGTLYEHLHYGEGSQLYWTRRMRIILGIARGLKYLHTELDPPFTILELNSSAVYLTEDFSPKLVDLESWKSILSRSEKNSGSVGNNGAVCLLPNSVEKRHVDIHGNIHAFGILMLEIISGRPPFCKDKGSLIDWAKDYLELPEVMSYLLDPELKHFRYEDLKAICEVICLCIQPDSSKQPSMDEISSVLESKIDTSASIEFKSSSLAWAELALSS</sequence>
<feature type="coiled-coil region" evidence="7">
    <location>
        <begin position="655"/>
        <end position="767"/>
    </location>
</feature>
<name>A0ABR0R6H9_GOSAR</name>
<evidence type="ECO:0000313" key="13">
    <source>
        <dbReference type="Proteomes" id="UP001358586"/>
    </source>
</evidence>
<dbReference type="Gene3D" id="3.30.200.20">
    <property type="entry name" value="Phosphorylase Kinase, domain 1"/>
    <property type="match status" value="1"/>
</dbReference>
<dbReference type="PANTHER" id="PTHR34452:SF7">
    <property type="entry name" value="MYOSIN HEAVY CHAIN-RELATED PROTEIN"/>
    <property type="match status" value="1"/>
</dbReference>
<feature type="domain" description="Protein kinase" evidence="10">
    <location>
        <begin position="1382"/>
        <end position="1658"/>
    </location>
</feature>
<evidence type="ECO:0000256" key="1">
    <source>
        <dbReference type="ARBA" id="ARBA00004370"/>
    </source>
</evidence>
<dbReference type="Pfam" id="PF08263">
    <property type="entry name" value="LRRNT_2"/>
    <property type="match status" value="1"/>
</dbReference>
<dbReference type="Pfam" id="PF10358">
    <property type="entry name" value="NT-C2"/>
    <property type="match status" value="1"/>
</dbReference>
<feature type="coiled-coil region" evidence="7">
    <location>
        <begin position="898"/>
        <end position="950"/>
    </location>
</feature>
<dbReference type="PANTHER" id="PTHR34452">
    <property type="entry name" value="MYOSIN HEAVY CHAIN-RELATED PROTEIN"/>
    <property type="match status" value="1"/>
</dbReference>
<feature type="compositionally biased region" description="Polar residues" evidence="8">
    <location>
        <begin position="266"/>
        <end position="275"/>
    </location>
</feature>
<evidence type="ECO:0000259" key="10">
    <source>
        <dbReference type="PROSITE" id="PS50011"/>
    </source>
</evidence>
<comment type="caution">
    <text evidence="12">The sequence shown here is derived from an EMBL/GenBank/DDBJ whole genome shotgun (WGS) entry which is preliminary data.</text>
</comment>
<evidence type="ECO:0000256" key="4">
    <source>
        <dbReference type="ARBA" id="ARBA00022737"/>
    </source>
</evidence>
<keyword evidence="5 9" id="KW-1133">Transmembrane helix</keyword>
<evidence type="ECO:0000259" key="11">
    <source>
        <dbReference type="PROSITE" id="PS51840"/>
    </source>
</evidence>
<feature type="coiled-coil region" evidence="7">
    <location>
        <begin position="545"/>
        <end position="604"/>
    </location>
</feature>
<dbReference type="InterPro" id="IPR001611">
    <property type="entry name" value="Leu-rich_rpt"/>
</dbReference>
<dbReference type="EMBL" id="JARKNE010000001">
    <property type="protein sequence ID" value="KAK5847100.1"/>
    <property type="molecule type" value="Genomic_DNA"/>
</dbReference>
<evidence type="ECO:0008006" key="14">
    <source>
        <dbReference type="Google" id="ProtNLM"/>
    </source>
</evidence>
<organism evidence="12 13">
    <name type="scientific">Gossypium arboreum</name>
    <name type="common">Tree cotton</name>
    <name type="synonym">Gossypium nanking</name>
    <dbReference type="NCBI Taxonomy" id="29729"/>
    <lineage>
        <taxon>Eukaryota</taxon>
        <taxon>Viridiplantae</taxon>
        <taxon>Streptophyta</taxon>
        <taxon>Embryophyta</taxon>
        <taxon>Tracheophyta</taxon>
        <taxon>Spermatophyta</taxon>
        <taxon>Magnoliopsida</taxon>
        <taxon>eudicotyledons</taxon>
        <taxon>Gunneridae</taxon>
        <taxon>Pentapetalae</taxon>
        <taxon>rosids</taxon>
        <taxon>malvids</taxon>
        <taxon>Malvales</taxon>
        <taxon>Malvaceae</taxon>
        <taxon>Malvoideae</taxon>
        <taxon>Gossypium</taxon>
    </lineage>
</organism>
<evidence type="ECO:0000256" key="8">
    <source>
        <dbReference type="SAM" id="MobiDB-lite"/>
    </source>
</evidence>
<gene>
    <name evidence="12" type="ORF">PVK06_003402</name>
</gene>
<protein>
    <recommendedName>
        <fullName evidence="14">Protein kinase domain-containing protein</fullName>
    </recommendedName>
</protein>
<feature type="region of interest" description="Disordered" evidence="8">
    <location>
        <begin position="1271"/>
        <end position="1300"/>
    </location>
</feature>
<keyword evidence="4" id="KW-0677">Repeat</keyword>
<dbReference type="PROSITE" id="PS51840">
    <property type="entry name" value="C2_NT"/>
    <property type="match status" value="1"/>
</dbReference>
<dbReference type="SUPFAM" id="SSF56112">
    <property type="entry name" value="Protein kinase-like (PK-like)"/>
    <property type="match status" value="1"/>
</dbReference>
<dbReference type="Gene3D" id="1.10.510.10">
    <property type="entry name" value="Transferase(Phosphotransferase) domain 1"/>
    <property type="match status" value="1"/>
</dbReference>
<evidence type="ECO:0000256" key="7">
    <source>
        <dbReference type="SAM" id="Coils"/>
    </source>
</evidence>
<accession>A0ABR0R6H9</accession>
<dbReference type="InterPro" id="IPR011009">
    <property type="entry name" value="Kinase-like_dom_sf"/>
</dbReference>
<feature type="domain" description="C2 NT-type" evidence="11">
    <location>
        <begin position="6"/>
        <end position="142"/>
    </location>
</feature>
<dbReference type="Gene3D" id="3.80.10.10">
    <property type="entry name" value="Ribonuclease Inhibitor"/>
    <property type="match status" value="2"/>
</dbReference>
<feature type="region of interest" description="Disordered" evidence="8">
    <location>
        <begin position="264"/>
        <end position="286"/>
    </location>
</feature>
<evidence type="ECO:0000256" key="2">
    <source>
        <dbReference type="ARBA" id="ARBA00022614"/>
    </source>
</evidence>
<feature type="transmembrane region" description="Helical" evidence="9">
    <location>
        <begin position="1309"/>
        <end position="1334"/>
    </location>
</feature>
<dbReference type="SUPFAM" id="SSF52058">
    <property type="entry name" value="L domain-like"/>
    <property type="match status" value="1"/>
</dbReference>
<keyword evidence="7" id="KW-0175">Coiled coil</keyword>
<feature type="compositionally biased region" description="Polar residues" evidence="8">
    <location>
        <begin position="1271"/>
        <end position="1282"/>
    </location>
</feature>
<dbReference type="InterPro" id="IPR013210">
    <property type="entry name" value="LRR_N_plant-typ"/>
</dbReference>
<keyword evidence="13" id="KW-1185">Reference proteome</keyword>
<evidence type="ECO:0000256" key="5">
    <source>
        <dbReference type="ARBA" id="ARBA00022989"/>
    </source>
</evidence>
<evidence type="ECO:0000256" key="9">
    <source>
        <dbReference type="SAM" id="Phobius"/>
    </source>
</evidence>
<keyword evidence="3 9" id="KW-0812">Transmembrane</keyword>
<dbReference type="PROSITE" id="PS50011">
    <property type="entry name" value="PROTEIN_KINASE_DOM"/>
    <property type="match status" value="1"/>
</dbReference>
<keyword evidence="2" id="KW-0433">Leucine-rich repeat</keyword>
<evidence type="ECO:0000313" key="12">
    <source>
        <dbReference type="EMBL" id="KAK5847100.1"/>
    </source>
</evidence>
<evidence type="ECO:0000256" key="6">
    <source>
        <dbReference type="ARBA" id="ARBA00023136"/>
    </source>
</evidence>
<dbReference type="InterPro" id="IPR032675">
    <property type="entry name" value="LRR_dom_sf"/>
</dbReference>
<feature type="compositionally biased region" description="Basic and acidic residues" evidence="8">
    <location>
        <begin position="276"/>
        <end position="286"/>
    </location>
</feature>
<keyword evidence="6 9" id="KW-0472">Membrane</keyword>